<evidence type="ECO:0000313" key="2">
    <source>
        <dbReference type="Proteomes" id="UP000613512"/>
    </source>
</evidence>
<protein>
    <submittedName>
        <fullName evidence="1">Uncharacterized protein</fullName>
    </submittedName>
</protein>
<dbReference type="AlphaFoldDB" id="A0A916RM04"/>
<keyword evidence="2" id="KW-1185">Reference proteome</keyword>
<name>A0A916RM04_9BACI</name>
<proteinExistence type="predicted"/>
<sequence length="173" mass="19211">MISEKKKYLLVFTISLFIGLIFGTTAGAANFTNICSVFVGQTSTCGNTGNFTNSMTDFTNTLYDNFSGPNAYQIKFNNAKTIPDVDRGAPVYGLYKIRDNKNGTVKTYYGFDGKYLTDKASFSITTNHTASYYPSTHQRPNTELFIKTGDIADCLAEPFSCKTLEHLSQFSIR</sequence>
<comment type="caution">
    <text evidence="1">The sequence shown here is derived from an EMBL/GenBank/DDBJ whole genome shotgun (WGS) entry which is preliminary data.</text>
</comment>
<reference evidence="1" key="1">
    <citation type="journal article" date="2014" name="Int. J. Syst. Evol. Microbiol.">
        <title>Complete genome sequence of Corynebacterium casei LMG S-19264T (=DSM 44701T), isolated from a smear-ripened cheese.</title>
        <authorList>
            <consortium name="US DOE Joint Genome Institute (JGI-PGF)"/>
            <person name="Walter F."/>
            <person name="Albersmeier A."/>
            <person name="Kalinowski J."/>
            <person name="Ruckert C."/>
        </authorList>
    </citation>
    <scope>NUCLEOTIDE SEQUENCE</scope>
    <source>
        <strain evidence="1">CGMCC 1.12408</strain>
    </source>
</reference>
<organism evidence="1 2">
    <name type="scientific">Ornithinibacillus halotolerans</name>
    <dbReference type="NCBI Taxonomy" id="1274357"/>
    <lineage>
        <taxon>Bacteria</taxon>
        <taxon>Bacillati</taxon>
        <taxon>Bacillota</taxon>
        <taxon>Bacilli</taxon>
        <taxon>Bacillales</taxon>
        <taxon>Bacillaceae</taxon>
        <taxon>Ornithinibacillus</taxon>
    </lineage>
</organism>
<reference evidence="1" key="2">
    <citation type="submission" date="2020-09" db="EMBL/GenBank/DDBJ databases">
        <authorList>
            <person name="Sun Q."/>
            <person name="Zhou Y."/>
        </authorList>
    </citation>
    <scope>NUCLEOTIDE SEQUENCE</scope>
    <source>
        <strain evidence="1">CGMCC 1.12408</strain>
    </source>
</reference>
<evidence type="ECO:0000313" key="1">
    <source>
        <dbReference type="EMBL" id="GGA62338.1"/>
    </source>
</evidence>
<dbReference type="EMBL" id="BMEY01000001">
    <property type="protein sequence ID" value="GGA62338.1"/>
    <property type="molecule type" value="Genomic_DNA"/>
</dbReference>
<accession>A0A916RM04</accession>
<gene>
    <name evidence="1" type="ORF">GCM10008025_02870</name>
</gene>
<dbReference type="RefSeq" id="WP_188382893.1">
    <property type="nucleotide sequence ID" value="NZ_BMEY01000001.1"/>
</dbReference>
<dbReference type="Proteomes" id="UP000613512">
    <property type="component" value="Unassembled WGS sequence"/>
</dbReference>